<accession>A0AAV5R596</accession>
<proteinExistence type="inferred from homology"/>
<evidence type="ECO:0000256" key="3">
    <source>
        <dbReference type="ARBA" id="ARBA00022448"/>
    </source>
</evidence>
<keyword evidence="5 8" id="KW-1133">Transmembrane helix</keyword>
<feature type="transmembrane region" description="Helical" evidence="8">
    <location>
        <begin position="436"/>
        <end position="456"/>
    </location>
</feature>
<feature type="region of interest" description="Disordered" evidence="7">
    <location>
        <begin position="33"/>
        <end position="63"/>
    </location>
</feature>
<feature type="transmembrane region" description="Helical" evidence="8">
    <location>
        <begin position="372"/>
        <end position="395"/>
    </location>
</feature>
<dbReference type="GO" id="GO:0016020">
    <property type="term" value="C:membrane"/>
    <property type="evidence" value="ECO:0007669"/>
    <property type="project" value="UniProtKB-SubCell"/>
</dbReference>
<evidence type="ECO:0000256" key="6">
    <source>
        <dbReference type="ARBA" id="ARBA00023136"/>
    </source>
</evidence>
<sequence length="781" mass="88569">MWYVDYNSQDSQRGNSMIKNKLSDDIEFNDLSELSTGNKNVNNSDDNNNNNNNNNDNNDYETNGAINKEKIRNRPLIDTITNLIKNFFIKDREKQLRSIENMEKNKIKSSFIAVLVGLLTAIGGFLYGYDTGIVNGLMEMNYFKTHFSSNHHNFTSSERAILTAILSLGTFTGSLIAPLFSDKYGRRFSMIITLLFILNTGIILQICSELYGLLLAGRFLNGLGVGIVSSVVPLYQAEVSPSWIRGSIISMYQWAITWGLLVSSAISQGTRNMDNAKSFRIPIGLQFVWAFMLLIGFWFLPESPRYFVMKNDLDGAVISLSRFRRLSINDDELVEELIEIKASYDYEISNGKATYRDCFQSSDGRSKQLTRMLTCILIQACQQCSGINFIFYYGVFFFVGTGVDESYLMSLITYIVNVVFTIPGILLVDKIGRRKLLIIGALGMIVSNYVIAIVGLNTNSIVSNKVLLSFVCVFIAFFASSWGPVVWVVTGELFSLSIRQKAVSLAAGTNWIVNFVFAYSTPYIVDQGAHTGTLGTRIFFLWGSFNVLALMVTVLFVYETKGLMLEEVDELYRRCKYAYRSPEMNKEILKNEFYLDNNNNGDKTEDDNHNNNHNHESNIDGNDYDNDIIKYNTGMTETGSNIQRYMTNNSSLTPMEHLRIWEQRHQRDNILSDNILAIHNDHYPSDELLNTDNNEVLNSSVDGESNDDIDIDIDDVDFNYALYGDDHINNDENLQNYHEDDDNNYNDTAYHETLRAIIDDLSNQTGFDLHPRRSGSPNGSS</sequence>
<evidence type="ECO:0000256" key="7">
    <source>
        <dbReference type="SAM" id="MobiDB-lite"/>
    </source>
</evidence>
<dbReference type="PROSITE" id="PS00217">
    <property type="entry name" value="SUGAR_TRANSPORT_2"/>
    <property type="match status" value="1"/>
</dbReference>
<feature type="transmembrane region" description="Helical" evidence="8">
    <location>
        <begin position="219"/>
        <end position="237"/>
    </location>
</feature>
<keyword evidence="11" id="KW-1185">Reference proteome</keyword>
<evidence type="ECO:0000313" key="10">
    <source>
        <dbReference type="EMBL" id="GMM46728.1"/>
    </source>
</evidence>
<dbReference type="SUPFAM" id="SSF103473">
    <property type="entry name" value="MFS general substrate transporter"/>
    <property type="match status" value="1"/>
</dbReference>
<evidence type="ECO:0000256" key="4">
    <source>
        <dbReference type="ARBA" id="ARBA00022692"/>
    </source>
</evidence>
<feature type="transmembrane region" description="Helical" evidence="8">
    <location>
        <begin position="279"/>
        <end position="300"/>
    </location>
</feature>
<feature type="transmembrane region" description="Helical" evidence="8">
    <location>
        <begin position="192"/>
        <end position="213"/>
    </location>
</feature>
<evidence type="ECO:0000313" key="11">
    <source>
        <dbReference type="Proteomes" id="UP001378960"/>
    </source>
</evidence>
<dbReference type="Pfam" id="PF00083">
    <property type="entry name" value="Sugar_tr"/>
    <property type="match status" value="1"/>
</dbReference>
<feature type="compositionally biased region" description="Low complexity" evidence="7">
    <location>
        <begin position="38"/>
        <end position="57"/>
    </location>
</feature>
<dbReference type="InterPro" id="IPR005828">
    <property type="entry name" value="MFS_sugar_transport-like"/>
</dbReference>
<reference evidence="10 11" key="1">
    <citation type="journal article" date="2023" name="Elife">
        <title>Identification of key yeast species and microbe-microbe interactions impacting larval growth of Drosophila in the wild.</title>
        <authorList>
            <person name="Mure A."/>
            <person name="Sugiura Y."/>
            <person name="Maeda R."/>
            <person name="Honda K."/>
            <person name="Sakurai N."/>
            <person name="Takahashi Y."/>
            <person name="Watada M."/>
            <person name="Katoh T."/>
            <person name="Gotoh A."/>
            <person name="Gotoh Y."/>
            <person name="Taniguchi I."/>
            <person name="Nakamura K."/>
            <person name="Hayashi T."/>
            <person name="Katayama T."/>
            <person name="Uemura T."/>
            <person name="Hattori Y."/>
        </authorList>
    </citation>
    <scope>NUCLEOTIDE SEQUENCE [LARGE SCALE GENOMIC DNA]</scope>
    <source>
        <strain evidence="10 11">PK-24</strain>
    </source>
</reference>
<evidence type="ECO:0000256" key="8">
    <source>
        <dbReference type="SAM" id="Phobius"/>
    </source>
</evidence>
<evidence type="ECO:0000256" key="5">
    <source>
        <dbReference type="ARBA" id="ARBA00022989"/>
    </source>
</evidence>
<dbReference type="FunFam" id="1.20.1250.20:FF:000134">
    <property type="entry name" value="MFS sugar transporter protein"/>
    <property type="match status" value="1"/>
</dbReference>
<dbReference type="InterPro" id="IPR036259">
    <property type="entry name" value="MFS_trans_sf"/>
</dbReference>
<feature type="transmembrane region" description="Helical" evidence="8">
    <location>
        <begin position="502"/>
        <end position="519"/>
    </location>
</feature>
<feature type="transmembrane region" description="Helical" evidence="8">
    <location>
        <begin position="160"/>
        <end position="180"/>
    </location>
</feature>
<keyword evidence="6 8" id="KW-0472">Membrane</keyword>
<keyword evidence="4 8" id="KW-0812">Transmembrane</keyword>
<dbReference type="PRINTS" id="PR00171">
    <property type="entry name" value="SUGRTRNSPORT"/>
</dbReference>
<dbReference type="Gene3D" id="1.20.1250.20">
    <property type="entry name" value="MFS general substrate transporter like domains"/>
    <property type="match status" value="1"/>
</dbReference>
<organism evidence="10 11">
    <name type="scientific">Pichia kluyveri</name>
    <name type="common">Yeast</name>
    <dbReference type="NCBI Taxonomy" id="36015"/>
    <lineage>
        <taxon>Eukaryota</taxon>
        <taxon>Fungi</taxon>
        <taxon>Dikarya</taxon>
        <taxon>Ascomycota</taxon>
        <taxon>Saccharomycotina</taxon>
        <taxon>Pichiomycetes</taxon>
        <taxon>Pichiales</taxon>
        <taxon>Pichiaceae</taxon>
        <taxon>Pichia</taxon>
    </lineage>
</organism>
<feature type="transmembrane region" description="Helical" evidence="8">
    <location>
        <begin position="407"/>
        <end position="429"/>
    </location>
</feature>
<dbReference type="GO" id="GO:0005351">
    <property type="term" value="F:carbohydrate:proton symporter activity"/>
    <property type="evidence" value="ECO:0007669"/>
    <property type="project" value="TreeGrafter"/>
</dbReference>
<dbReference type="InterPro" id="IPR003663">
    <property type="entry name" value="Sugar/inositol_transpt"/>
</dbReference>
<dbReference type="PROSITE" id="PS50850">
    <property type="entry name" value="MFS"/>
    <property type="match status" value="1"/>
</dbReference>
<dbReference type="PANTHER" id="PTHR48022">
    <property type="entry name" value="PLASTIDIC GLUCOSE TRANSPORTER 4"/>
    <property type="match status" value="1"/>
</dbReference>
<dbReference type="EMBL" id="BTGB01000004">
    <property type="protein sequence ID" value="GMM46728.1"/>
    <property type="molecule type" value="Genomic_DNA"/>
</dbReference>
<dbReference type="Proteomes" id="UP001378960">
    <property type="component" value="Unassembled WGS sequence"/>
</dbReference>
<protein>
    <submittedName>
        <fullName evidence="10">Glucose sensor</fullName>
    </submittedName>
</protein>
<feature type="region of interest" description="Disordered" evidence="7">
    <location>
        <begin position="599"/>
        <end position="621"/>
    </location>
</feature>
<evidence type="ECO:0000256" key="2">
    <source>
        <dbReference type="ARBA" id="ARBA00010992"/>
    </source>
</evidence>
<feature type="transmembrane region" description="Helical" evidence="8">
    <location>
        <begin position="468"/>
        <end position="490"/>
    </location>
</feature>
<dbReference type="InterPro" id="IPR050360">
    <property type="entry name" value="MFS_Sugar_Transporters"/>
</dbReference>
<feature type="transmembrane region" description="Helical" evidence="8">
    <location>
        <begin position="539"/>
        <end position="558"/>
    </location>
</feature>
<dbReference type="PROSITE" id="PS00216">
    <property type="entry name" value="SUGAR_TRANSPORT_1"/>
    <property type="match status" value="1"/>
</dbReference>
<keyword evidence="3" id="KW-0813">Transport</keyword>
<comment type="similarity">
    <text evidence="2">Belongs to the major facilitator superfamily. Sugar transporter (TC 2.A.1.1) family.</text>
</comment>
<dbReference type="PANTHER" id="PTHR48022:SF16">
    <property type="entry name" value="HIGH GLUCOSE SENSOR RGT2-RELATED"/>
    <property type="match status" value="1"/>
</dbReference>
<evidence type="ECO:0000256" key="1">
    <source>
        <dbReference type="ARBA" id="ARBA00004141"/>
    </source>
</evidence>
<name>A0AAV5R596_PICKL</name>
<feature type="domain" description="Major facilitator superfamily (MFS) profile" evidence="9">
    <location>
        <begin position="116"/>
        <end position="561"/>
    </location>
</feature>
<gene>
    <name evidence="10" type="ORF">DAPK24_033030</name>
</gene>
<dbReference type="CDD" id="cd17356">
    <property type="entry name" value="MFS_HXT"/>
    <property type="match status" value="1"/>
</dbReference>
<dbReference type="NCBIfam" id="TIGR00879">
    <property type="entry name" value="SP"/>
    <property type="match status" value="1"/>
</dbReference>
<evidence type="ECO:0000259" key="9">
    <source>
        <dbReference type="PROSITE" id="PS50850"/>
    </source>
</evidence>
<comment type="subcellular location">
    <subcellularLocation>
        <location evidence="1">Membrane</location>
        <topology evidence="1">Multi-pass membrane protein</topology>
    </subcellularLocation>
</comment>
<comment type="caution">
    <text evidence="10">The sequence shown here is derived from an EMBL/GenBank/DDBJ whole genome shotgun (WGS) entry which is preliminary data.</text>
</comment>
<feature type="compositionally biased region" description="Basic and acidic residues" evidence="7">
    <location>
        <begin position="602"/>
        <end position="618"/>
    </location>
</feature>
<dbReference type="InterPro" id="IPR005829">
    <property type="entry name" value="Sugar_transporter_CS"/>
</dbReference>
<feature type="transmembrane region" description="Helical" evidence="8">
    <location>
        <begin position="111"/>
        <end position="129"/>
    </location>
</feature>
<feature type="transmembrane region" description="Helical" evidence="8">
    <location>
        <begin position="249"/>
        <end position="267"/>
    </location>
</feature>
<dbReference type="InterPro" id="IPR020846">
    <property type="entry name" value="MFS_dom"/>
</dbReference>
<dbReference type="AlphaFoldDB" id="A0AAV5R596"/>